<reference evidence="3 4" key="1">
    <citation type="submission" date="2024-09" db="EMBL/GenBank/DDBJ databases">
        <title>Chromosome-scale assembly of Riccia fluitans.</title>
        <authorList>
            <person name="Paukszto L."/>
            <person name="Sawicki J."/>
            <person name="Karawczyk K."/>
            <person name="Piernik-Szablinska J."/>
            <person name="Szczecinska M."/>
            <person name="Mazdziarz M."/>
        </authorList>
    </citation>
    <scope>NUCLEOTIDE SEQUENCE [LARGE SCALE GENOMIC DNA]</scope>
    <source>
        <strain evidence="3">Rf_01</strain>
        <tissue evidence="3">Aerial parts of the thallus</tissue>
    </source>
</reference>
<dbReference type="Proteomes" id="UP001605036">
    <property type="component" value="Unassembled WGS sequence"/>
</dbReference>
<accession>A0ABD1YD86</accession>
<dbReference type="EMBL" id="JBHFFA010000004">
    <property type="protein sequence ID" value="KAL2628643.1"/>
    <property type="molecule type" value="Genomic_DNA"/>
</dbReference>
<gene>
    <name evidence="3" type="ORF">R1flu_013329</name>
</gene>
<feature type="region of interest" description="Disordered" evidence="1">
    <location>
        <begin position="121"/>
        <end position="165"/>
    </location>
</feature>
<protein>
    <recommendedName>
        <fullName evidence="2">Myb/SANT-like DNA-binding domain-containing protein</fullName>
    </recommendedName>
</protein>
<sequence length="179" mass="20515">MRAISIKDSNKVGRERVGLNDQKWDRVAMMMKARLVEATPLQLRSKWNSISDDFKIVRDKSKKSGEGNYFSMSKEEHKDQGMPLKMLKEWYDTIESFLGKKYSNEPLCVFEAFDELENESYGPEKSSVIEPETTRADHVEASSKANSAKKKRKKSDPSTYHSTANTLQAMSNQFCSVEQ</sequence>
<evidence type="ECO:0000259" key="2">
    <source>
        <dbReference type="Pfam" id="PF13837"/>
    </source>
</evidence>
<evidence type="ECO:0000313" key="4">
    <source>
        <dbReference type="Proteomes" id="UP001605036"/>
    </source>
</evidence>
<proteinExistence type="predicted"/>
<evidence type="ECO:0000313" key="3">
    <source>
        <dbReference type="EMBL" id="KAL2628643.1"/>
    </source>
</evidence>
<dbReference type="AlphaFoldDB" id="A0ABD1YD86"/>
<keyword evidence="4" id="KW-1185">Reference proteome</keyword>
<feature type="domain" description="Myb/SANT-like DNA-binding" evidence="2">
    <location>
        <begin position="19"/>
        <end position="70"/>
    </location>
</feature>
<dbReference type="InterPro" id="IPR044822">
    <property type="entry name" value="Myb_DNA-bind_4"/>
</dbReference>
<organism evidence="3 4">
    <name type="scientific">Riccia fluitans</name>
    <dbReference type="NCBI Taxonomy" id="41844"/>
    <lineage>
        <taxon>Eukaryota</taxon>
        <taxon>Viridiplantae</taxon>
        <taxon>Streptophyta</taxon>
        <taxon>Embryophyta</taxon>
        <taxon>Marchantiophyta</taxon>
        <taxon>Marchantiopsida</taxon>
        <taxon>Marchantiidae</taxon>
        <taxon>Marchantiales</taxon>
        <taxon>Ricciaceae</taxon>
        <taxon>Riccia</taxon>
    </lineage>
</organism>
<evidence type="ECO:0000256" key="1">
    <source>
        <dbReference type="SAM" id="MobiDB-lite"/>
    </source>
</evidence>
<name>A0ABD1YD86_9MARC</name>
<dbReference type="PANTHER" id="PTHR33492:SF11">
    <property type="entry name" value="OS04G0670900 PROTEIN"/>
    <property type="match status" value="1"/>
</dbReference>
<dbReference type="Pfam" id="PF13837">
    <property type="entry name" value="Myb_DNA-bind_4"/>
    <property type="match status" value="1"/>
</dbReference>
<dbReference type="PANTHER" id="PTHR33492">
    <property type="entry name" value="OSJNBA0043A12.37 PROTEIN-RELATED"/>
    <property type="match status" value="1"/>
</dbReference>
<feature type="compositionally biased region" description="Basic and acidic residues" evidence="1">
    <location>
        <begin position="132"/>
        <end position="141"/>
    </location>
</feature>
<comment type="caution">
    <text evidence="3">The sequence shown here is derived from an EMBL/GenBank/DDBJ whole genome shotgun (WGS) entry which is preliminary data.</text>
</comment>